<keyword evidence="2" id="KW-0479">Metal-binding</keyword>
<organism evidence="5 6">
    <name type="scientific">Operophtera brumata</name>
    <name type="common">Winter moth</name>
    <name type="synonym">Phalaena brumata</name>
    <dbReference type="NCBI Taxonomy" id="104452"/>
    <lineage>
        <taxon>Eukaryota</taxon>
        <taxon>Metazoa</taxon>
        <taxon>Ecdysozoa</taxon>
        <taxon>Arthropoda</taxon>
        <taxon>Hexapoda</taxon>
        <taxon>Insecta</taxon>
        <taxon>Pterygota</taxon>
        <taxon>Neoptera</taxon>
        <taxon>Endopterygota</taxon>
        <taxon>Lepidoptera</taxon>
        <taxon>Glossata</taxon>
        <taxon>Ditrysia</taxon>
        <taxon>Geometroidea</taxon>
        <taxon>Geometridae</taxon>
        <taxon>Larentiinae</taxon>
        <taxon>Operophtera</taxon>
    </lineage>
</organism>
<keyword evidence="3" id="KW-0408">Iron</keyword>
<dbReference type="STRING" id="104452.A0A0L7L839"/>
<dbReference type="GO" id="GO:0046872">
    <property type="term" value="F:metal ion binding"/>
    <property type="evidence" value="ECO:0007669"/>
    <property type="project" value="UniProtKB-KW"/>
</dbReference>
<dbReference type="EMBL" id="JTDY01002329">
    <property type="protein sequence ID" value="KOB71652.1"/>
    <property type="molecule type" value="Genomic_DNA"/>
</dbReference>
<evidence type="ECO:0000256" key="4">
    <source>
        <dbReference type="ARBA" id="ARBA00038356"/>
    </source>
</evidence>
<protein>
    <recommendedName>
        <fullName evidence="7">Phytanoyl-CoA dioxygenase domain-containing protein 1</fullName>
    </recommendedName>
</protein>
<evidence type="ECO:0000313" key="6">
    <source>
        <dbReference type="Proteomes" id="UP000037510"/>
    </source>
</evidence>
<evidence type="ECO:0000256" key="3">
    <source>
        <dbReference type="ARBA" id="ARBA00023004"/>
    </source>
</evidence>
<comment type="cofactor">
    <cofactor evidence="1">
        <name>Fe cation</name>
        <dbReference type="ChEBI" id="CHEBI:24875"/>
    </cofactor>
</comment>
<name>A0A0L7L839_OPEBR</name>
<dbReference type="PANTHER" id="PTHR20883">
    <property type="entry name" value="PHYTANOYL-COA DIOXYGENASE DOMAIN CONTAINING 1"/>
    <property type="match status" value="1"/>
</dbReference>
<reference evidence="5 6" key="1">
    <citation type="journal article" date="2015" name="Genome Biol. Evol.">
        <title>The genome of winter moth (Operophtera brumata) provides a genomic perspective on sexual dimorphism and phenology.</title>
        <authorList>
            <person name="Derks M.F."/>
            <person name="Smit S."/>
            <person name="Salis L."/>
            <person name="Schijlen E."/>
            <person name="Bossers A."/>
            <person name="Mateman C."/>
            <person name="Pijl A.S."/>
            <person name="de Ridder D."/>
            <person name="Groenen M.A."/>
            <person name="Visser M.E."/>
            <person name="Megens H.J."/>
        </authorList>
    </citation>
    <scope>NUCLEOTIDE SEQUENCE [LARGE SCALE GENOMIC DNA]</scope>
    <source>
        <strain evidence="5">WM2013NL</strain>
        <tissue evidence="5">Head and thorax</tissue>
    </source>
</reference>
<dbReference type="Gene3D" id="2.60.120.620">
    <property type="entry name" value="q2cbj1_9rhob like domain"/>
    <property type="match status" value="2"/>
</dbReference>
<dbReference type="AlphaFoldDB" id="A0A0L7L839"/>
<keyword evidence="6" id="KW-1185">Reference proteome</keyword>
<accession>A0A0L7L839</accession>
<evidence type="ECO:0000256" key="2">
    <source>
        <dbReference type="ARBA" id="ARBA00022723"/>
    </source>
</evidence>
<sequence>MFNCLLENRCKMYESIREKLDTDGYVVMEEFLWPEECDELSDAGLEFTTELPDADQRTVFSTTDAMNKHAKDTYFFESNDKIRPFFEEAALNADGSLKVPANVSLNKPTPPIGFWIALEDATVQNGCLWIAAGSHKSGVHRRMLRNPDTESKELMIYDKPAPIYPESSFTAVPVSKGSCIILHGHVVHKSAVNKSDKPRPAYTFHVIEKYNNQYAPENWLQEGENAPFQNLYTTMQMM</sequence>
<dbReference type="Pfam" id="PF05721">
    <property type="entry name" value="PhyH"/>
    <property type="match status" value="1"/>
</dbReference>
<gene>
    <name evidence="5" type="ORF">OBRU01_13391</name>
</gene>
<evidence type="ECO:0008006" key="7">
    <source>
        <dbReference type="Google" id="ProtNLM"/>
    </source>
</evidence>
<comment type="similarity">
    <text evidence="4">Belongs to the PhyH family. PHYHD1 subfamily.</text>
</comment>
<dbReference type="PANTHER" id="PTHR20883:SF15">
    <property type="entry name" value="PHYTANOYL-COA DIOXYGENASE DOMAIN-CONTAINING PROTEIN 1"/>
    <property type="match status" value="1"/>
</dbReference>
<comment type="caution">
    <text evidence="5">The sequence shown here is derived from an EMBL/GenBank/DDBJ whole genome shotgun (WGS) entry which is preliminary data.</text>
</comment>
<evidence type="ECO:0000313" key="5">
    <source>
        <dbReference type="EMBL" id="KOB71652.1"/>
    </source>
</evidence>
<dbReference type="InterPro" id="IPR008775">
    <property type="entry name" value="Phytyl_CoA_dOase-like"/>
</dbReference>
<evidence type="ECO:0000256" key="1">
    <source>
        <dbReference type="ARBA" id="ARBA00001962"/>
    </source>
</evidence>
<dbReference type="Proteomes" id="UP000037510">
    <property type="component" value="Unassembled WGS sequence"/>
</dbReference>
<proteinExistence type="inferred from homology"/>
<dbReference type="SUPFAM" id="SSF51197">
    <property type="entry name" value="Clavaminate synthase-like"/>
    <property type="match status" value="1"/>
</dbReference>